<organism evidence="18 19">
    <name type="scientific">Lasiodiplodia theobromae</name>
    <dbReference type="NCBI Taxonomy" id="45133"/>
    <lineage>
        <taxon>Eukaryota</taxon>
        <taxon>Fungi</taxon>
        <taxon>Dikarya</taxon>
        <taxon>Ascomycota</taxon>
        <taxon>Pezizomycotina</taxon>
        <taxon>Dothideomycetes</taxon>
        <taxon>Dothideomycetes incertae sedis</taxon>
        <taxon>Botryosphaeriales</taxon>
        <taxon>Botryosphaeriaceae</taxon>
        <taxon>Lasiodiplodia</taxon>
    </lineage>
</organism>
<dbReference type="Gene3D" id="1.10.287.130">
    <property type="match status" value="1"/>
</dbReference>
<dbReference type="Proteomes" id="UP000627934">
    <property type="component" value="Unassembled WGS sequence"/>
</dbReference>
<evidence type="ECO:0000256" key="2">
    <source>
        <dbReference type="ARBA" id="ARBA00004651"/>
    </source>
</evidence>
<dbReference type="FunFam" id="3.40.50.2300:FF:000285">
    <property type="entry name" value="Putative sensor histidine kinase/response regulator"/>
    <property type="match status" value="1"/>
</dbReference>
<feature type="region of interest" description="Disordered" evidence="14">
    <location>
        <begin position="76"/>
        <end position="119"/>
    </location>
</feature>
<comment type="catalytic activity">
    <reaction evidence="1">
        <text>ATP + protein L-histidine = ADP + protein N-phospho-L-histidine.</text>
        <dbReference type="EC" id="2.7.13.3"/>
    </reaction>
</comment>
<feature type="compositionally biased region" description="Low complexity" evidence="14">
    <location>
        <begin position="2313"/>
        <end position="2339"/>
    </location>
</feature>
<keyword evidence="6" id="KW-0808">Transferase</keyword>
<dbReference type="InterPro" id="IPR029016">
    <property type="entry name" value="GAF-like_dom_sf"/>
</dbReference>
<dbReference type="InterPro" id="IPR011009">
    <property type="entry name" value="Kinase-like_dom_sf"/>
</dbReference>
<dbReference type="SMART" id="SM00388">
    <property type="entry name" value="HisKA"/>
    <property type="match status" value="1"/>
</dbReference>
<feature type="compositionally biased region" description="Basic and acidic residues" evidence="14">
    <location>
        <begin position="2362"/>
        <end position="2377"/>
    </location>
</feature>
<evidence type="ECO:0000259" key="15">
    <source>
        <dbReference type="PROSITE" id="PS50011"/>
    </source>
</evidence>
<feature type="domain" description="Histidine kinase" evidence="16">
    <location>
        <begin position="1850"/>
        <end position="2072"/>
    </location>
</feature>
<feature type="region of interest" description="Disordered" evidence="14">
    <location>
        <begin position="29"/>
        <end position="48"/>
    </location>
</feature>
<dbReference type="SUPFAM" id="SSF52540">
    <property type="entry name" value="P-loop containing nucleoside triphosphate hydrolases"/>
    <property type="match status" value="1"/>
</dbReference>
<dbReference type="InterPro" id="IPR004358">
    <property type="entry name" value="Sig_transdc_His_kin-like_C"/>
</dbReference>
<accession>A0A8H7ISA8</accession>
<reference evidence="18" key="1">
    <citation type="submission" date="2016-08" db="EMBL/GenBank/DDBJ databases">
        <authorList>
            <person name="Yan J."/>
        </authorList>
    </citation>
    <scope>NUCLEOTIDE SEQUENCE</scope>
    <source>
        <strain evidence="18">CSS-01s</strain>
    </source>
</reference>
<dbReference type="SMART" id="SM00448">
    <property type="entry name" value="REC"/>
    <property type="match status" value="1"/>
</dbReference>
<keyword evidence="9" id="KW-0418">Kinase</keyword>
<evidence type="ECO:0000256" key="8">
    <source>
        <dbReference type="ARBA" id="ARBA00022741"/>
    </source>
</evidence>
<dbReference type="Gene3D" id="3.40.50.2300">
    <property type="match status" value="1"/>
</dbReference>
<dbReference type="Gene3D" id="1.10.510.10">
    <property type="entry name" value="Transferase(Phosphotransferase) domain 1"/>
    <property type="match status" value="1"/>
</dbReference>
<dbReference type="FunFam" id="1.10.510.10:FF:000579">
    <property type="entry name" value="Sensor histidine kinase/response regulator, putative"/>
    <property type="match status" value="1"/>
</dbReference>
<dbReference type="InterPro" id="IPR003661">
    <property type="entry name" value="HisK_dim/P_dom"/>
</dbReference>
<feature type="region of interest" description="Disordered" evidence="14">
    <location>
        <begin position="2076"/>
        <end position="2115"/>
    </location>
</feature>
<keyword evidence="8" id="KW-0547">Nucleotide-binding</keyword>
<dbReference type="FunFam" id="1.10.287.130:FF:000003">
    <property type="entry name" value="Histidine kinase"/>
    <property type="match status" value="1"/>
</dbReference>
<feature type="region of interest" description="Disordered" evidence="14">
    <location>
        <begin position="476"/>
        <end position="544"/>
    </location>
</feature>
<evidence type="ECO:0000256" key="5">
    <source>
        <dbReference type="ARBA" id="ARBA00022553"/>
    </source>
</evidence>
<evidence type="ECO:0000256" key="7">
    <source>
        <dbReference type="ARBA" id="ARBA00022692"/>
    </source>
</evidence>
<keyword evidence="12" id="KW-0472">Membrane</keyword>
<dbReference type="Pfam" id="PF02518">
    <property type="entry name" value="HATPase_c"/>
    <property type="match status" value="1"/>
</dbReference>
<dbReference type="FunFam" id="3.30.450.40:FF:000044">
    <property type="entry name" value="Putative sensor histidine kinase/response regulator"/>
    <property type="match status" value="1"/>
</dbReference>
<dbReference type="PRINTS" id="PR00344">
    <property type="entry name" value="BCTRLSENSOR"/>
</dbReference>
<evidence type="ECO:0000256" key="1">
    <source>
        <dbReference type="ARBA" id="ARBA00000085"/>
    </source>
</evidence>
<dbReference type="InterPro" id="IPR000719">
    <property type="entry name" value="Prot_kinase_dom"/>
</dbReference>
<feature type="domain" description="Protein kinase" evidence="15">
    <location>
        <begin position="75"/>
        <end position="386"/>
    </location>
</feature>
<dbReference type="PROSITE" id="PS50109">
    <property type="entry name" value="HIS_KIN"/>
    <property type="match status" value="1"/>
</dbReference>
<dbReference type="Pfam" id="PF00512">
    <property type="entry name" value="HisKA"/>
    <property type="match status" value="1"/>
</dbReference>
<protein>
    <recommendedName>
        <fullName evidence="3">histidine kinase</fullName>
        <ecNumber evidence="3">2.7.13.3</ecNumber>
    </recommendedName>
</protein>
<dbReference type="SMART" id="SM00220">
    <property type="entry name" value="S_TKc"/>
    <property type="match status" value="1"/>
</dbReference>
<evidence type="ECO:0000256" key="3">
    <source>
        <dbReference type="ARBA" id="ARBA00012438"/>
    </source>
</evidence>
<dbReference type="Pfam" id="PF13191">
    <property type="entry name" value="AAA_16"/>
    <property type="match status" value="1"/>
</dbReference>
<evidence type="ECO:0000313" key="19">
    <source>
        <dbReference type="Proteomes" id="UP000627934"/>
    </source>
</evidence>
<feature type="domain" description="Response regulatory" evidence="17">
    <location>
        <begin position="2123"/>
        <end position="2246"/>
    </location>
</feature>
<dbReference type="PANTHER" id="PTHR43047">
    <property type="entry name" value="TWO-COMPONENT HISTIDINE PROTEIN KINASE"/>
    <property type="match status" value="1"/>
</dbReference>
<dbReference type="CDD" id="cd16922">
    <property type="entry name" value="HATPase_EvgS-ArcB-TorS-like"/>
    <property type="match status" value="1"/>
</dbReference>
<dbReference type="SUPFAM" id="SSF55874">
    <property type="entry name" value="ATPase domain of HSP90 chaperone/DNA topoisomerase II/histidine kinase"/>
    <property type="match status" value="1"/>
</dbReference>
<evidence type="ECO:0000256" key="9">
    <source>
        <dbReference type="ARBA" id="ARBA00022777"/>
    </source>
</evidence>
<dbReference type="InterPro" id="IPR001789">
    <property type="entry name" value="Sig_transdc_resp-reg_receiver"/>
</dbReference>
<evidence type="ECO:0000256" key="13">
    <source>
        <dbReference type="PROSITE-ProRule" id="PRU00169"/>
    </source>
</evidence>
<keyword evidence="5 13" id="KW-0597">Phosphoprotein</keyword>
<dbReference type="SMART" id="SM00065">
    <property type="entry name" value="GAF"/>
    <property type="match status" value="1"/>
</dbReference>
<dbReference type="SUPFAM" id="SSF47384">
    <property type="entry name" value="Homodimeric domain of signal transducing histidine kinase"/>
    <property type="match status" value="1"/>
</dbReference>
<evidence type="ECO:0000256" key="4">
    <source>
        <dbReference type="ARBA" id="ARBA00022475"/>
    </source>
</evidence>
<dbReference type="InterPro" id="IPR005467">
    <property type="entry name" value="His_kinase_dom"/>
</dbReference>
<dbReference type="CDD" id="cd00082">
    <property type="entry name" value="HisKA"/>
    <property type="match status" value="1"/>
</dbReference>
<dbReference type="PROSITE" id="PS50011">
    <property type="entry name" value="PROTEIN_KINASE_DOM"/>
    <property type="match status" value="1"/>
</dbReference>
<dbReference type="GO" id="GO:0009927">
    <property type="term" value="F:histidine phosphotransfer kinase activity"/>
    <property type="evidence" value="ECO:0007669"/>
    <property type="project" value="TreeGrafter"/>
</dbReference>
<sequence>MDEDAPSENRVARQALLRLAELPGYTWDTETEPFHSVSSPRVPKSPLTKPQSYDNWHFFGFQHPVKPHQQLPNRALTSHSFSTGSDPKPALRTHRSSNSEANAASLTQQVADGTPPRGRRVVARVSNHILRLEREFALAKSIVTECDPDCKHFVRPIELVRLPARPGSDTLIVSIFESPGDNYIRDIVDLGPAFYKIAKWQAPAGTKTAMQIPLQLFMRFATGASKSLEILHNNKKLVHGEIRGDAFHFNQETGEVRMLNFGSGTRSFENGLTSAGWSTLSREIGVEHKLQFIAPEQTGRLPAEPDTRTDIYSLGILFWTMLTGEPAFEGDKPLEIMQSVLSRRIPPVSSKRLDIPEALSQVVAKMTAKNIEERYNSASGLKYDLFELNKILCDGDVELLKTFKVATKDVSSFFSLPSRLIGRDKERQTILEVVDRVSKSQHPSLKKSLYSFGSTSGSSLSSRLDNLALDDIADVRSESTSSRGSEHLNESRTPRNNSEASVSLPEPSDHRPSTESRSSNWSADHAVRRMSSAQAGDDPAGQLRNHHRFRKKTHCELIVVAGAGGYGKSSLIQSVQPVVRGRGFYFATTKFDQAKRAPFDPILRLMSSLFRQIFSESNISTDFHNNVRAHVQPVWPILHSYLDLPEWLLGNITKASAPDVAHQHAFSSAITGRNASRVMSTFIDVLRMLARQQSICFCIDDLQFADDESLELIQAIVHNKLPLVMILTYREEERLTPGIKSLLDSATNMTRITLNPFTEVDTAHFVAETLHRDPEYCLPLVATIQEKTGGSPFFVREMLDTCYRKKCIYYSWQDSAWHFDLDKVFAEFRSTAYGSRINNDFIVKRLQELPKVTRYLLAWASLIGSTFSFAIVKRLMQGEHAANATGLPITDVDPVEGIDGAIASYIVMSGDDEDRFRFAHDRYMQASQSLIESENFNQNEMHFAISKTMIEHAYQDNTTTSSKSLFTRARHVACASDLIKGRVRNRALYRNALQQAAENACDAGARSTGLFYYTRCFNLLQDDPWDESNEDVDYRETLNIYTRSAECYWYQGFFEPALGLCQTIFAHAKTAVDKAPCWVLQSRIFAMRGDSFAAFEALRQCLADLGLRVEEKSWEECDKQFQVMCAGLQQCDRIQLLSRPLTTDPKLLAMGAVLVEMASAAFWSDSRLFYQMSMIMVDLHQTRGNFPQAALGYVHLASIAAGRFGMTKFGIEVGEIAKKLFIIFHDDMYTIGRGETLHALFMGHLQTHVRDQLPILDRAMSATIISADRILSLLNMGINACFKIWSNFPITEVEAWINEARAEFTNWQEDLRGGVFLISARQYLRALQGKTLVKDPEQVHCDDEHKTSDYIAFVEKRASNPKRPKTIYYSYMLTSLYRFGHIKEAMALGETLLPMMEGCWCMRIYYSNLFHLSLSYIAACRENPEREDRESLLQRIVSFTEKIRIAANYNDINFRLYISILDAEYHDLVCDYEQASKFYENSLDYADLDGYMLDQGLAYELYATFLLRRGARRPARRLLIDSLRCYANIGAAGVLDNVHQKFEWLLNSEIGIETVDVACQTDIVDTGNTAYKLEKHAGQIAPETPADRTEAWLAPTPNPAAIKRADTHGDLPGGFSAVGLDVIDLTGILESSQVLASELQVDNLLAKMTEIILESTGAELAAIVTEDEKLGWSIAATGGPDGVTKYPGGQTLESVEDQVARQVTLYVLRFRETVFVQNLLEDERFSNVTDAYRRRNPDGRAVIAIPILHGDNHLLGSIYCEGAPNQFSERNLTVLRLLVNSVSVSLANALLFKKVREVSASNVAMLEMQKQSLAQARAAELKAKEAEAVAIQNMKMKEEAAKAKSLFLANVSHELRTPLNGVIGMSELLKGSKLNSEQEGYANSIRVCADTLLSVINDLLDFSKLDAGKMKLITVPVSLTETISEVVRALSFTNLERGLETVVRLDINPELFVLGDPVRLHQIFMNLLSNSYKFTSKGTVTVEARTIAEDERSLDVNFSVSDTGIGISEEQQKKLFLPFSQVEDASNRSYQGTGLGLSIVKAIIETTMGGKIWLNSTPGNGTTVSFSLKFDKVSKKDAVDSASPPPPAKDEDEPVEKEDKSPGQVAVPPSHKGLPKLPREQIRVAIAEDNAINQRIAISFVKKLGFRCEAFGDGKKTIEALERAMAENDPYHLVLMDVQMPVLDGYDATKEIRRHPNATVREVLIIAMTASAISGDKEKCLEVGMNNYLAKPVRAATLKSLLESYLSQSPKQMPNLQQEATELAQSVLQEASEAQSNHSDERDEMTTSPALTGDANRSPAVQNNSEELRSAENHANAHAQQNSSSGKSSPSPSIASSASTAIRQGGAASGQSSVRPGVSRDASTETRLSEQNHADGK</sequence>
<dbReference type="InterPro" id="IPR003594">
    <property type="entry name" value="HATPase_dom"/>
</dbReference>
<dbReference type="Gene3D" id="3.30.565.10">
    <property type="entry name" value="Histidine kinase-like ATPase, C-terminal domain"/>
    <property type="match status" value="1"/>
</dbReference>
<dbReference type="CDD" id="cd17546">
    <property type="entry name" value="REC_hyHK_CKI1_RcsC-like"/>
    <property type="match status" value="1"/>
</dbReference>
<evidence type="ECO:0000256" key="14">
    <source>
        <dbReference type="SAM" id="MobiDB-lite"/>
    </source>
</evidence>
<reference evidence="18" key="2">
    <citation type="journal article" date="2018" name="DNA Res.">
        <title>Comparative genome and transcriptome analyses reveal adaptations to opportunistic infections in woody plant degrading pathogens of Botryosphaeriaceae.</title>
        <authorList>
            <person name="Yan J.Y."/>
            <person name="Zhao W.S."/>
            <person name="Chen Z."/>
            <person name="Xing Q.K."/>
            <person name="Zhang W."/>
            <person name="Chethana K.W.T."/>
            <person name="Xue M.F."/>
            <person name="Xu J.P."/>
            <person name="Phillips A.J.L."/>
            <person name="Wang Y."/>
            <person name="Liu J.H."/>
            <person name="Liu M."/>
            <person name="Zhou Y."/>
            <person name="Jayawardena R.S."/>
            <person name="Manawasinghe I.S."/>
            <person name="Huang J.B."/>
            <person name="Qiao G.H."/>
            <person name="Fu C.Y."/>
            <person name="Guo F.F."/>
            <person name="Dissanayake A.J."/>
            <person name="Peng Y.L."/>
            <person name="Hyde K.D."/>
            <person name="Li X.H."/>
        </authorList>
    </citation>
    <scope>NUCLEOTIDE SEQUENCE</scope>
    <source>
        <strain evidence="18">CSS-01s</strain>
    </source>
</reference>
<evidence type="ECO:0000259" key="17">
    <source>
        <dbReference type="PROSITE" id="PS50110"/>
    </source>
</evidence>
<evidence type="ECO:0000256" key="10">
    <source>
        <dbReference type="ARBA" id="ARBA00022840"/>
    </source>
</evidence>
<evidence type="ECO:0000256" key="6">
    <source>
        <dbReference type="ARBA" id="ARBA00022679"/>
    </source>
</evidence>
<dbReference type="InterPro" id="IPR036097">
    <property type="entry name" value="HisK_dim/P_sf"/>
</dbReference>
<dbReference type="InterPro" id="IPR027417">
    <property type="entry name" value="P-loop_NTPase"/>
</dbReference>
<dbReference type="SUPFAM" id="SSF55781">
    <property type="entry name" value="GAF domain-like"/>
    <property type="match status" value="1"/>
</dbReference>
<dbReference type="InterPro" id="IPR036890">
    <property type="entry name" value="HATPase_C_sf"/>
</dbReference>
<keyword evidence="11" id="KW-1133">Transmembrane helix</keyword>
<dbReference type="PANTHER" id="PTHR43047:SF46">
    <property type="entry name" value="HISTIDINE KINASE_RESPONSE REGULATOR, PUTATIVE (AFU_ORTHOLOGUE AFUA_3G12550)-RELATED"/>
    <property type="match status" value="1"/>
</dbReference>
<comment type="subcellular location">
    <subcellularLocation>
        <location evidence="2">Cell membrane</location>
        <topology evidence="2">Multi-pass membrane protein</topology>
    </subcellularLocation>
</comment>
<dbReference type="GO" id="GO:0000155">
    <property type="term" value="F:phosphorelay sensor kinase activity"/>
    <property type="evidence" value="ECO:0007669"/>
    <property type="project" value="InterPro"/>
</dbReference>
<evidence type="ECO:0000313" key="18">
    <source>
        <dbReference type="EMBL" id="KAF9630778.1"/>
    </source>
</evidence>
<dbReference type="EC" id="2.7.13.3" evidence="3"/>
<proteinExistence type="predicted"/>
<dbReference type="SUPFAM" id="SSF56112">
    <property type="entry name" value="Protein kinase-like (PK-like)"/>
    <property type="match status" value="1"/>
</dbReference>
<keyword evidence="7" id="KW-0812">Transmembrane</keyword>
<feature type="modified residue" description="4-aspartylphosphate" evidence="13">
    <location>
        <position position="2177"/>
    </location>
</feature>
<dbReference type="Pfam" id="PF01590">
    <property type="entry name" value="GAF"/>
    <property type="match status" value="1"/>
</dbReference>
<name>A0A8H7ISA8_9PEZI</name>
<comment type="caution">
    <text evidence="18">The sequence shown here is derived from an EMBL/GenBank/DDBJ whole genome shotgun (WGS) entry which is preliminary data.</text>
</comment>
<evidence type="ECO:0000256" key="12">
    <source>
        <dbReference type="ARBA" id="ARBA00023136"/>
    </source>
</evidence>
<dbReference type="SMART" id="SM00387">
    <property type="entry name" value="HATPase_c"/>
    <property type="match status" value="1"/>
</dbReference>
<dbReference type="GO" id="GO:0005886">
    <property type="term" value="C:plasma membrane"/>
    <property type="evidence" value="ECO:0007669"/>
    <property type="project" value="UniProtKB-SubCell"/>
</dbReference>
<gene>
    <name evidence="18" type="ORF">BFW01_g1340</name>
</gene>
<dbReference type="InterPro" id="IPR011006">
    <property type="entry name" value="CheY-like_superfamily"/>
</dbReference>
<keyword evidence="10" id="KW-0067">ATP-binding</keyword>
<feature type="compositionally biased region" description="Polar residues" evidence="14">
    <location>
        <begin position="96"/>
        <end position="111"/>
    </location>
</feature>
<evidence type="ECO:0000256" key="11">
    <source>
        <dbReference type="ARBA" id="ARBA00022989"/>
    </source>
</evidence>
<feature type="compositionally biased region" description="Polar residues" evidence="14">
    <location>
        <begin position="76"/>
        <end position="85"/>
    </location>
</feature>
<dbReference type="SUPFAM" id="SSF52172">
    <property type="entry name" value="CheY-like"/>
    <property type="match status" value="1"/>
</dbReference>
<feature type="compositionally biased region" description="Polar residues" evidence="14">
    <location>
        <begin position="2268"/>
        <end position="2277"/>
    </location>
</feature>
<feature type="region of interest" description="Disordered" evidence="14">
    <location>
        <begin position="2268"/>
        <end position="2377"/>
    </location>
</feature>
<dbReference type="InterPro" id="IPR041664">
    <property type="entry name" value="AAA_16"/>
</dbReference>
<dbReference type="EMBL" id="MDYX01000041">
    <property type="protein sequence ID" value="KAF9630778.1"/>
    <property type="molecule type" value="Genomic_DNA"/>
</dbReference>
<dbReference type="FunFam" id="3.30.565.10:FF:000010">
    <property type="entry name" value="Sensor histidine kinase RcsC"/>
    <property type="match status" value="1"/>
</dbReference>
<dbReference type="Pfam" id="PF00072">
    <property type="entry name" value="Response_reg"/>
    <property type="match status" value="1"/>
</dbReference>
<evidence type="ECO:0000259" key="16">
    <source>
        <dbReference type="PROSITE" id="PS50109"/>
    </source>
</evidence>
<keyword evidence="4" id="KW-1003">Cell membrane</keyword>
<feature type="compositionally biased region" description="Basic and acidic residues" evidence="14">
    <location>
        <begin position="484"/>
        <end position="493"/>
    </location>
</feature>
<dbReference type="InterPro" id="IPR003018">
    <property type="entry name" value="GAF"/>
</dbReference>
<dbReference type="GO" id="GO:0005524">
    <property type="term" value="F:ATP binding"/>
    <property type="evidence" value="ECO:0007669"/>
    <property type="project" value="UniProtKB-KW"/>
</dbReference>
<dbReference type="PROSITE" id="PS50110">
    <property type="entry name" value="RESPONSE_REGULATORY"/>
    <property type="match status" value="1"/>
</dbReference>
<dbReference type="Gene3D" id="3.30.450.40">
    <property type="match status" value="1"/>
</dbReference>
<dbReference type="Pfam" id="PF00069">
    <property type="entry name" value="Pkinase"/>
    <property type="match status" value="1"/>
</dbReference>